<dbReference type="Proteomes" id="UP000824469">
    <property type="component" value="Unassembled WGS sequence"/>
</dbReference>
<evidence type="ECO:0000313" key="1">
    <source>
        <dbReference type="EMBL" id="KAH9298244.1"/>
    </source>
</evidence>
<protein>
    <submittedName>
        <fullName evidence="1">Uncharacterized protein</fullName>
    </submittedName>
</protein>
<proteinExistence type="predicted"/>
<dbReference type="AlphaFoldDB" id="A0AA38CL35"/>
<organism evidence="1 2">
    <name type="scientific">Taxus chinensis</name>
    <name type="common">Chinese yew</name>
    <name type="synonym">Taxus wallichiana var. chinensis</name>
    <dbReference type="NCBI Taxonomy" id="29808"/>
    <lineage>
        <taxon>Eukaryota</taxon>
        <taxon>Viridiplantae</taxon>
        <taxon>Streptophyta</taxon>
        <taxon>Embryophyta</taxon>
        <taxon>Tracheophyta</taxon>
        <taxon>Spermatophyta</taxon>
        <taxon>Pinopsida</taxon>
        <taxon>Pinidae</taxon>
        <taxon>Conifers II</taxon>
        <taxon>Cupressales</taxon>
        <taxon>Taxaceae</taxon>
        <taxon>Taxus</taxon>
    </lineage>
</organism>
<reference evidence="1 2" key="1">
    <citation type="journal article" date="2021" name="Nat. Plants">
        <title>The Taxus genome provides insights into paclitaxel biosynthesis.</title>
        <authorList>
            <person name="Xiong X."/>
            <person name="Gou J."/>
            <person name="Liao Q."/>
            <person name="Li Y."/>
            <person name="Zhou Q."/>
            <person name="Bi G."/>
            <person name="Li C."/>
            <person name="Du R."/>
            <person name="Wang X."/>
            <person name="Sun T."/>
            <person name="Guo L."/>
            <person name="Liang H."/>
            <person name="Lu P."/>
            <person name="Wu Y."/>
            <person name="Zhang Z."/>
            <person name="Ro D.K."/>
            <person name="Shang Y."/>
            <person name="Huang S."/>
            <person name="Yan J."/>
        </authorList>
    </citation>
    <scope>NUCLEOTIDE SEQUENCE [LARGE SCALE GENOMIC DNA]</scope>
    <source>
        <strain evidence="1">Ta-2019</strain>
    </source>
</reference>
<keyword evidence="2" id="KW-1185">Reference proteome</keyword>
<evidence type="ECO:0000313" key="2">
    <source>
        <dbReference type="Proteomes" id="UP000824469"/>
    </source>
</evidence>
<feature type="non-terminal residue" evidence="1">
    <location>
        <position position="1"/>
    </location>
</feature>
<dbReference type="InterPro" id="IPR036322">
    <property type="entry name" value="WD40_repeat_dom_sf"/>
</dbReference>
<name>A0AA38CL35_TAXCH</name>
<comment type="caution">
    <text evidence="1">The sequence shown here is derived from an EMBL/GenBank/DDBJ whole genome shotgun (WGS) entry which is preliminary data.</text>
</comment>
<dbReference type="EMBL" id="JAHRHJ020000010">
    <property type="protein sequence ID" value="KAH9298244.1"/>
    <property type="molecule type" value="Genomic_DNA"/>
</dbReference>
<sequence>TQVGSTPIVAVAWHPMQHFLITLSKEGSLHVWRTHVIINSNRPPMRANFFEAA</sequence>
<gene>
    <name evidence="1" type="ORF">KI387_029926</name>
</gene>
<dbReference type="SUPFAM" id="SSF50978">
    <property type="entry name" value="WD40 repeat-like"/>
    <property type="match status" value="1"/>
</dbReference>
<accession>A0AA38CL35</accession>
<feature type="non-terminal residue" evidence="1">
    <location>
        <position position="53"/>
    </location>
</feature>